<keyword evidence="3" id="KW-1185">Reference proteome</keyword>
<dbReference type="InterPro" id="IPR007060">
    <property type="entry name" value="FtsL/DivIC"/>
</dbReference>
<keyword evidence="1" id="KW-1133">Transmembrane helix</keyword>
<dbReference type="Pfam" id="PF04977">
    <property type="entry name" value="DivIC"/>
    <property type="match status" value="1"/>
</dbReference>
<evidence type="ECO:0000256" key="1">
    <source>
        <dbReference type="SAM" id="Phobius"/>
    </source>
</evidence>
<gene>
    <name evidence="2" type="ORF">CLV25_101189</name>
</gene>
<keyword evidence="1" id="KW-0812">Transmembrane</keyword>
<protein>
    <submittedName>
        <fullName evidence="2">Septum formation initiator</fullName>
    </submittedName>
</protein>
<dbReference type="AlphaFoldDB" id="A0A4V2RQV3"/>
<organism evidence="2 3">
    <name type="scientific">Acetobacteroides hydrogenigenes</name>
    <dbReference type="NCBI Taxonomy" id="979970"/>
    <lineage>
        <taxon>Bacteria</taxon>
        <taxon>Pseudomonadati</taxon>
        <taxon>Bacteroidota</taxon>
        <taxon>Bacteroidia</taxon>
        <taxon>Bacteroidales</taxon>
        <taxon>Rikenellaceae</taxon>
        <taxon>Acetobacteroides</taxon>
    </lineage>
</organism>
<accession>A0A4V2RQV3</accession>
<proteinExistence type="predicted"/>
<keyword evidence="1" id="KW-0472">Membrane</keyword>
<evidence type="ECO:0000313" key="3">
    <source>
        <dbReference type="Proteomes" id="UP000294830"/>
    </source>
</evidence>
<name>A0A4V2RQV3_9BACT</name>
<reference evidence="2 3" key="1">
    <citation type="submission" date="2019-03" db="EMBL/GenBank/DDBJ databases">
        <title>Genomic Encyclopedia of Archaeal and Bacterial Type Strains, Phase II (KMG-II): from individual species to whole genera.</title>
        <authorList>
            <person name="Goeker M."/>
        </authorList>
    </citation>
    <scope>NUCLEOTIDE SEQUENCE [LARGE SCALE GENOMIC DNA]</scope>
    <source>
        <strain evidence="2 3">RL-C</strain>
    </source>
</reference>
<sequence>MQAMKETEENDDNKLGHTSQKGHSAKFFLMQSLLVLRNKYVLTIVVFLVWLTFFDRYNLVDMLNNVSTIREMEAEKDYYKARIKEDSTRIMELTTNNENLEKYAREQYLMKKPDEKIFIVKQ</sequence>
<evidence type="ECO:0000313" key="2">
    <source>
        <dbReference type="EMBL" id="TCN72971.1"/>
    </source>
</evidence>
<comment type="caution">
    <text evidence="2">The sequence shown here is derived from an EMBL/GenBank/DDBJ whole genome shotgun (WGS) entry which is preliminary data.</text>
</comment>
<dbReference type="Proteomes" id="UP000294830">
    <property type="component" value="Unassembled WGS sequence"/>
</dbReference>
<dbReference type="OrthoDB" id="1467719at2"/>
<feature type="transmembrane region" description="Helical" evidence="1">
    <location>
        <begin position="40"/>
        <end position="60"/>
    </location>
</feature>
<dbReference type="EMBL" id="SLWB01000001">
    <property type="protein sequence ID" value="TCN72971.1"/>
    <property type="molecule type" value="Genomic_DNA"/>
</dbReference>